<evidence type="ECO:0000313" key="2">
    <source>
        <dbReference type="Proteomes" id="UP000294498"/>
    </source>
</evidence>
<gene>
    <name evidence="1" type="ORF">EDB95_3440</name>
</gene>
<dbReference type="RefSeq" id="WP_133994996.1">
    <property type="nucleotide sequence ID" value="NZ_SODV01000001.1"/>
</dbReference>
<dbReference type="InterPro" id="IPR046713">
    <property type="entry name" value="DUF6786"/>
</dbReference>
<evidence type="ECO:0008006" key="3">
    <source>
        <dbReference type="Google" id="ProtNLM"/>
    </source>
</evidence>
<dbReference type="EMBL" id="SODV01000001">
    <property type="protein sequence ID" value="TDX02382.1"/>
    <property type="molecule type" value="Genomic_DNA"/>
</dbReference>
<protein>
    <recommendedName>
        <fullName evidence="3">Methane monooxygenase PmoA-like</fullName>
    </recommendedName>
</protein>
<evidence type="ECO:0000313" key="1">
    <source>
        <dbReference type="EMBL" id="TDX02382.1"/>
    </source>
</evidence>
<name>A0A4R8DVD1_9BACT</name>
<organism evidence="1 2">
    <name type="scientific">Dinghuibacter silviterrae</name>
    <dbReference type="NCBI Taxonomy" id="1539049"/>
    <lineage>
        <taxon>Bacteria</taxon>
        <taxon>Pseudomonadati</taxon>
        <taxon>Bacteroidota</taxon>
        <taxon>Chitinophagia</taxon>
        <taxon>Chitinophagales</taxon>
        <taxon>Chitinophagaceae</taxon>
        <taxon>Dinghuibacter</taxon>
    </lineage>
</organism>
<dbReference type="Pfam" id="PF20583">
    <property type="entry name" value="DUF6786"/>
    <property type="match status" value="1"/>
</dbReference>
<dbReference type="Proteomes" id="UP000294498">
    <property type="component" value="Unassembled WGS sequence"/>
</dbReference>
<dbReference type="AlphaFoldDB" id="A0A4R8DVD1"/>
<proteinExistence type="predicted"/>
<accession>A0A4R8DVD1</accession>
<sequence length="387" mass="42471">MRISLLLLLMLELSSCHNGGAREETAYPKGTFGYDVAFLRRYDSVVLLENGEAQVVVSPKYQAKVFTSTALGPDGPSYGWIHYPVFDAPPNTHMNAYGGENRLWLGPEGGPYSLFFAPGDSMVFAHWKTPAPFDNEPWTVMGQTATTVDLHKTMHLVNYQGKSLSLKVDRNIRLLNRGGIDSLLGIELGPGVKAVGYETTNTLLNDSDQPVCLWMLDMFPTSEHTVIIIPYKTGQGSPATTNYFGEIPADRIQYLDSVLLLKADGRSRGKLGIHPTRACNRAGSYDPALRLLTVIQYDVVPGEPYLNQEWTTQKPPFSGDAVNAYNDGPLADGSQMGPFYELESVSPVVKGQGTHRHLVCHFTGDDAALDSLSVHLLGISLKKVHFP</sequence>
<dbReference type="OrthoDB" id="1113889at2"/>
<comment type="caution">
    <text evidence="1">The sequence shown here is derived from an EMBL/GenBank/DDBJ whole genome shotgun (WGS) entry which is preliminary data.</text>
</comment>
<reference evidence="1 2" key="1">
    <citation type="submission" date="2019-03" db="EMBL/GenBank/DDBJ databases">
        <title>Genomic Encyclopedia of Type Strains, Phase IV (KMG-IV): sequencing the most valuable type-strain genomes for metagenomic binning, comparative biology and taxonomic classification.</title>
        <authorList>
            <person name="Goeker M."/>
        </authorList>
    </citation>
    <scope>NUCLEOTIDE SEQUENCE [LARGE SCALE GENOMIC DNA]</scope>
    <source>
        <strain evidence="1 2">DSM 100059</strain>
    </source>
</reference>
<keyword evidence="2" id="KW-1185">Reference proteome</keyword>